<feature type="compositionally biased region" description="Polar residues" evidence="6">
    <location>
        <begin position="1"/>
        <end position="13"/>
    </location>
</feature>
<organism evidence="8 9">
    <name type="scientific">Jimgerdemannia flammicorona</name>
    <dbReference type="NCBI Taxonomy" id="994334"/>
    <lineage>
        <taxon>Eukaryota</taxon>
        <taxon>Fungi</taxon>
        <taxon>Fungi incertae sedis</taxon>
        <taxon>Mucoromycota</taxon>
        <taxon>Mucoromycotina</taxon>
        <taxon>Endogonomycetes</taxon>
        <taxon>Endogonales</taxon>
        <taxon>Endogonaceae</taxon>
        <taxon>Jimgerdemannia</taxon>
    </lineage>
</organism>
<dbReference type="Pfam" id="PF00036">
    <property type="entry name" value="EF-hand_1"/>
    <property type="match status" value="1"/>
</dbReference>
<keyword evidence="4" id="KW-0677">Repeat</keyword>
<dbReference type="PANTHER" id="PTHR46212:SF3">
    <property type="entry name" value="GH27120P"/>
    <property type="match status" value="1"/>
</dbReference>
<protein>
    <recommendedName>
        <fullName evidence="7">EF-hand domain-containing protein</fullName>
    </recommendedName>
</protein>
<dbReference type="Gene3D" id="1.10.238.10">
    <property type="entry name" value="EF-hand"/>
    <property type="match status" value="2"/>
</dbReference>
<evidence type="ECO:0000259" key="7">
    <source>
        <dbReference type="PROSITE" id="PS50222"/>
    </source>
</evidence>
<dbReference type="PROSITE" id="PS00018">
    <property type="entry name" value="EF_HAND_1"/>
    <property type="match status" value="2"/>
</dbReference>
<keyword evidence="5" id="KW-0106">Calcium</keyword>
<reference evidence="8 9" key="1">
    <citation type="journal article" date="2018" name="New Phytol.">
        <title>Phylogenomics of Endogonaceae and evolution of mycorrhizas within Mucoromycota.</title>
        <authorList>
            <person name="Chang Y."/>
            <person name="Desiro A."/>
            <person name="Na H."/>
            <person name="Sandor L."/>
            <person name="Lipzen A."/>
            <person name="Clum A."/>
            <person name="Barry K."/>
            <person name="Grigoriev I.V."/>
            <person name="Martin F.M."/>
            <person name="Stajich J.E."/>
            <person name="Smith M.E."/>
            <person name="Bonito G."/>
            <person name="Spatafora J.W."/>
        </authorList>
    </citation>
    <scope>NUCLEOTIDE SEQUENCE [LARGE SCALE GENOMIC DNA]</scope>
    <source>
        <strain evidence="8 9">AD002</strain>
    </source>
</reference>
<feature type="domain" description="EF-hand" evidence="7">
    <location>
        <begin position="84"/>
        <end position="119"/>
    </location>
</feature>
<evidence type="ECO:0000313" key="8">
    <source>
        <dbReference type="EMBL" id="RUS24316.1"/>
    </source>
</evidence>
<proteinExistence type="predicted"/>
<dbReference type="SUPFAM" id="SSF47473">
    <property type="entry name" value="EF-hand"/>
    <property type="match status" value="2"/>
</dbReference>
<evidence type="ECO:0000256" key="3">
    <source>
        <dbReference type="ARBA" id="ARBA00022723"/>
    </source>
</evidence>
<evidence type="ECO:0000256" key="2">
    <source>
        <dbReference type="ARBA" id="ARBA00022490"/>
    </source>
</evidence>
<dbReference type="GO" id="GO:0005737">
    <property type="term" value="C:cytoplasm"/>
    <property type="evidence" value="ECO:0007669"/>
    <property type="project" value="UniProtKB-SubCell"/>
</dbReference>
<comment type="subcellular location">
    <subcellularLocation>
        <location evidence="1">Cytoplasm</location>
    </subcellularLocation>
</comment>
<evidence type="ECO:0000256" key="4">
    <source>
        <dbReference type="ARBA" id="ARBA00022737"/>
    </source>
</evidence>
<dbReference type="PROSITE" id="PS50222">
    <property type="entry name" value="EF_HAND_2"/>
    <property type="match status" value="3"/>
</dbReference>
<gene>
    <name evidence="8" type="ORF">BC938DRAFT_473791</name>
</gene>
<dbReference type="InterPro" id="IPR051426">
    <property type="entry name" value="Peflin/Sorcin_CaBP"/>
</dbReference>
<dbReference type="GO" id="GO:0048306">
    <property type="term" value="F:calcium-dependent protein binding"/>
    <property type="evidence" value="ECO:0007669"/>
    <property type="project" value="UniProtKB-ARBA"/>
</dbReference>
<dbReference type="Proteomes" id="UP000274822">
    <property type="component" value="Unassembled WGS sequence"/>
</dbReference>
<evidence type="ECO:0000313" key="9">
    <source>
        <dbReference type="Proteomes" id="UP000274822"/>
    </source>
</evidence>
<evidence type="ECO:0000256" key="6">
    <source>
        <dbReference type="SAM" id="MobiDB-lite"/>
    </source>
</evidence>
<dbReference type="InterPro" id="IPR011992">
    <property type="entry name" value="EF-hand-dom_pair"/>
</dbReference>
<keyword evidence="3" id="KW-0479">Metal-binding</keyword>
<dbReference type="InterPro" id="IPR018247">
    <property type="entry name" value="EF_Hand_1_Ca_BS"/>
</dbReference>
<dbReference type="PANTHER" id="PTHR46212">
    <property type="entry name" value="PEFLIN"/>
    <property type="match status" value="1"/>
</dbReference>
<evidence type="ECO:0000256" key="1">
    <source>
        <dbReference type="ARBA" id="ARBA00004496"/>
    </source>
</evidence>
<dbReference type="EMBL" id="RBNJ01016400">
    <property type="protein sequence ID" value="RUS24316.1"/>
    <property type="molecule type" value="Genomic_DNA"/>
</dbReference>
<keyword evidence="9" id="KW-1185">Reference proteome</keyword>
<accession>A0A433Q3G3</accession>
<comment type="caution">
    <text evidence="8">The sequence shown here is derived from an EMBL/GenBank/DDBJ whole genome shotgun (WGS) entry which is preliminary data.</text>
</comment>
<evidence type="ECO:0000256" key="5">
    <source>
        <dbReference type="ARBA" id="ARBA00022837"/>
    </source>
</evidence>
<dbReference type="Pfam" id="PF13499">
    <property type="entry name" value="EF-hand_7"/>
    <property type="match status" value="1"/>
</dbReference>
<feature type="region of interest" description="Disordered" evidence="6">
    <location>
        <begin position="1"/>
        <end position="82"/>
    </location>
</feature>
<sequence>MSYQPYGTPAQQYQPRPGQQSGGFQQPPQGQYGAPPPPQYGGGTPHVQYNTSQGYGAPPPQQQYGGYTPGPQYAQAPGAQAPPGADPQLWYWFKAVDTDGSGSLTSDELGRALINGDWSPFNSETVRLMMNMFDSDNSGTINFNEFAGLWKYIEDWKKCFQTFDADGSGTINFQELKTALRTFGYNLSDNFIRLLIKKYDKYGEFLSILALFLRYESFRTPPVTSIPLFGTRPRPSQQIPPPPKITPTFNTLLPRDSRVPNGRSFSNQWATYTFAHTLSSRLCFQAGSKNPTGNQDVTFDNFVQICVTVKTLTDSFRRFDTDSDGWIQISYEQFLELVVNNR</sequence>
<feature type="domain" description="EF-hand" evidence="7">
    <location>
        <begin position="307"/>
        <end position="342"/>
    </location>
</feature>
<name>A0A433Q3G3_9FUNG</name>
<dbReference type="AlphaFoldDB" id="A0A433Q3G3"/>
<dbReference type="InterPro" id="IPR002048">
    <property type="entry name" value="EF_hand_dom"/>
</dbReference>
<keyword evidence="2" id="KW-0963">Cytoplasm</keyword>
<feature type="compositionally biased region" description="Low complexity" evidence="6">
    <location>
        <begin position="62"/>
        <end position="82"/>
    </location>
</feature>
<feature type="compositionally biased region" description="Low complexity" evidence="6">
    <location>
        <begin position="14"/>
        <end position="33"/>
    </location>
</feature>
<feature type="domain" description="EF-hand" evidence="7">
    <location>
        <begin position="151"/>
        <end position="186"/>
    </location>
</feature>
<dbReference type="SMART" id="SM00054">
    <property type="entry name" value="EFh"/>
    <property type="match status" value="4"/>
</dbReference>
<dbReference type="GO" id="GO:0005509">
    <property type="term" value="F:calcium ion binding"/>
    <property type="evidence" value="ECO:0007669"/>
    <property type="project" value="InterPro"/>
</dbReference>